<dbReference type="GO" id="GO:0016787">
    <property type="term" value="F:hydrolase activity"/>
    <property type="evidence" value="ECO:0007669"/>
    <property type="project" value="InterPro"/>
</dbReference>
<dbReference type="Proteomes" id="UP001145087">
    <property type="component" value="Unassembled WGS sequence"/>
</dbReference>
<accession>A0A9X3FBC2</accession>
<name>A0A9X3FBC2_9BACT</name>
<dbReference type="Pfam" id="PF06439">
    <property type="entry name" value="3keto-disac_hyd"/>
    <property type="match status" value="1"/>
</dbReference>
<dbReference type="InterPro" id="IPR010496">
    <property type="entry name" value="AL/BT2_dom"/>
</dbReference>
<dbReference type="Gene3D" id="2.60.120.560">
    <property type="entry name" value="Exo-inulinase, domain 1"/>
    <property type="match status" value="1"/>
</dbReference>
<dbReference type="RefSeq" id="WP_343335507.1">
    <property type="nucleotide sequence ID" value="NZ_JAPOHD010000067.1"/>
</dbReference>
<organism evidence="2 3">
    <name type="scientific">Draconibacterium aestuarii</name>
    <dbReference type="NCBI Taxonomy" id="2998507"/>
    <lineage>
        <taxon>Bacteria</taxon>
        <taxon>Pseudomonadati</taxon>
        <taxon>Bacteroidota</taxon>
        <taxon>Bacteroidia</taxon>
        <taxon>Marinilabiliales</taxon>
        <taxon>Prolixibacteraceae</taxon>
        <taxon>Draconibacterium</taxon>
    </lineage>
</organism>
<feature type="domain" description="3-keto-alpha-glucoside-1,2-lyase/3-keto-2-hydroxy-glucal hydratase" evidence="1">
    <location>
        <begin position="155"/>
        <end position="332"/>
    </location>
</feature>
<evidence type="ECO:0000259" key="1">
    <source>
        <dbReference type="Pfam" id="PF06439"/>
    </source>
</evidence>
<evidence type="ECO:0000313" key="2">
    <source>
        <dbReference type="EMBL" id="MCY1723182.1"/>
    </source>
</evidence>
<reference evidence="2" key="1">
    <citation type="submission" date="2022-11" db="EMBL/GenBank/DDBJ databases">
        <title>Marilongibacter aestuarii gen. nov., sp. nov., isolated from tidal flat sediment.</title>
        <authorList>
            <person name="Jiayan W."/>
        </authorList>
    </citation>
    <scope>NUCLEOTIDE SEQUENCE</scope>
    <source>
        <strain evidence="2">Z1-6</strain>
    </source>
</reference>
<proteinExistence type="predicted"/>
<sequence length="337" mass="37155">MLRKILMTAFVIILTLITNYAKAIDSVNPFLGRWALYLPGGAGWLEVKQMDSYIDADLLWYGGSVTPCANAYMDGNSLVVTRQREYILTKDNQENPTRVHKATELYRFDLYGDQMVGELISPQKDGSTNVTRFTGKKIPPVLAAPDLSKVEYGKAINLLNGKDLSGWKIIGENKVNGWTISNGVLTNNPIQKEGQPHISYGNLRTVDTFEDFNLKLQVNIPAGSNSGIYLRGIYEVQVLDSYGKPLDSHNMGALYSRITPSVSAEKPAGSWQDVDITLCDRHLTVILNGTRIIDNQPILGCTGGALTADEFIAGPIYLQGDHGTVSYRNIKISPIIK</sequence>
<evidence type="ECO:0000313" key="3">
    <source>
        <dbReference type="Proteomes" id="UP001145087"/>
    </source>
</evidence>
<dbReference type="AlphaFoldDB" id="A0A9X3FBC2"/>
<dbReference type="EMBL" id="JAPOHD010000067">
    <property type="protein sequence ID" value="MCY1723182.1"/>
    <property type="molecule type" value="Genomic_DNA"/>
</dbReference>
<keyword evidence="3" id="KW-1185">Reference proteome</keyword>
<comment type="caution">
    <text evidence="2">The sequence shown here is derived from an EMBL/GenBank/DDBJ whole genome shotgun (WGS) entry which is preliminary data.</text>
</comment>
<gene>
    <name evidence="2" type="ORF">OU798_22730</name>
</gene>
<protein>
    <submittedName>
        <fullName evidence="2">DUF1080 domain-containing protein</fullName>
    </submittedName>
</protein>